<reference evidence="1 2" key="1">
    <citation type="submission" date="2023-01" db="EMBL/GenBank/DDBJ databases">
        <authorList>
            <person name="Whitehead M."/>
        </authorList>
    </citation>
    <scope>NUCLEOTIDE SEQUENCE [LARGE SCALE GENOMIC DNA]</scope>
</reference>
<organism evidence="1 2">
    <name type="scientific">Macrosiphum euphorbiae</name>
    <name type="common">potato aphid</name>
    <dbReference type="NCBI Taxonomy" id="13131"/>
    <lineage>
        <taxon>Eukaryota</taxon>
        <taxon>Metazoa</taxon>
        <taxon>Ecdysozoa</taxon>
        <taxon>Arthropoda</taxon>
        <taxon>Hexapoda</taxon>
        <taxon>Insecta</taxon>
        <taxon>Pterygota</taxon>
        <taxon>Neoptera</taxon>
        <taxon>Paraneoptera</taxon>
        <taxon>Hemiptera</taxon>
        <taxon>Sternorrhyncha</taxon>
        <taxon>Aphidomorpha</taxon>
        <taxon>Aphidoidea</taxon>
        <taxon>Aphididae</taxon>
        <taxon>Macrosiphini</taxon>
        <taxon>Macrosiphum</taxon>
    </lineage>
</organism>
<name>A0AAV0VYI6_9HEMI</name>
<keyword evidence="2" id="KW-1185">Reference proteome</keyword>
<sequence length="84" mass="9373">MYLDNTKKYREEGQHIYFLNETCVNAGDCTSKTWVDGIIKSHLDTFLKGLSIGAVNTSGKWKRLIVLDIGSEDGFLPGGLLCFE</sequence>
<evidence type="ECO:0000313" key="1">
    <source>
        <dbReference type="EMBL" id="CAI6348634.1"/>
    </source>
</evidence>
<dbReference type="EMBL" id="CARXXK010000001">
    <property type="protein sequence ID" value="CAI6348634.1"/>
    <property type="molecule type" value="Genomic_DNA"/>
</dbReference>
<protein>
    <submittedName>
        <fullName evidence="1">Uncharacterized protein</fullName>
    </submittedName>
</protein>
<dbReference type="Proteomes" id="UP001160148">
    <property type="component" value="Unassembled WGS sequence"/>
</dbReference>
<comment type="caution">
    <text evidence="1">The sequence shown here is derived from an EMBL/GenBank/DDBJ whole genome shotgun (WGS) entry which is preliminary data.</text>
</comment>
<evidence type="ECO:0000313" key="2">
    <source>
        <dbReference type="Proteomes" id="UP001160148"/>
    </source>
</evidence>
<dbReference type="AlphaFoldDB" id="A0AAV0VYI6"/>
<accession>A0AAV0VYI6</accession>
<gene>
    <name evidence="1" type="ORF">MEUPH1_LOCUS5290</name>
</gene>
<proteinExistence type="predicted"/>